<dbReference type="Proteomes" id="UP000076420">
    <property type="component" value="Unassembled WGS sequence"/>
</dbReference>
<dbReference type="FunFam" id="2.60.120.290:FF:000005">
    <property type="entry name" value="Procollagen C-endopeptidase enhancer 1"/>
    <property type="match status" value="1"/>
</dbReference>
<feature type="domain" description="CUB" evidence="4">
    <location>
        <begin position="299"/>
        <end position="406"/>
    </location>
</feature>
<dbReference type="EnsemblMetazoa" id="BGLB024679-RA">
    <property type="protein sequence ID" value="BGLB024679-PA"/>
    <property type="gene ID" value="BGLB024679"/>
</dbReference>
<dbReference type="AlphaFoldDB" id="A0A2C9KXH2"/>
<feature type="disulfide bond" evidence="3">
    <location>
        <begin position="10"/>
        <end position="37"/>
    </location>
</feature>
<gene>
    <name evidence="5" type="primary">106050488</name>
</gene>
<dbReference type="PANTHER" id="PTHR24251">
    <property type="entry name" value="OVOCHYMASE-RELATED"/>
    <property type="match status" value="1"/>
</dbReference>
<proteinExistence type="predicted"/>
<accession>A0A2C9KXH2</accession>
<dbReference type="CDD" id="cd00041">
    <property type="entry name" value="CUB"/>
    <property type="match status" value="2"/>
</dbReference>
<evidence type="ECO:0000256" key="3">
    <source>
        <dbReference type="PROSITE-ProRule" id="PRU00059"/>
    </source>
</evidence>
<evidence type="ECO:0000259" key="4">
    <source>
        <dbReference type="PROSITE" id="PS01180"/>
    </source>
</evidence>
<dbReference type="VEuPathDB" id="VectorBase:BGLAX_028762"/>
<dbReference type="PROSITE" id="PS01180">
    <property type="entry name" value="CUB"/>
    <property type="match status" value="3"/>
</dbReference>
<dbReference type="KEGG" id="bgt:106050488"/>
<evidence type="ECO:0000256" key="2">
    <source>
        <dbReference type="ARBA" id="ARBA00023157"/>
    </source>
</evidence>
<dbReference type="InterPro" id="IPR035914">
    <property type="entry name" value="Sperma_CUB_dom_sf"/>
</dbReference>
<evidence type="ECO:0000313" key="5">
    <source>
        <dbReference type="EnsemblMetazoa" id="BGLB024679-PA"/>
    </source>
</evidence>
<dbReference type="Gene3D" id="2.60.120.290">
    <property type="entry name" value="Spermadhesin, CUB domain"/>
    <property type="match status" value="3"/>
</dbReference>
<feature type="disulfide bond" evidence="3">
    <location>
        <begin position="192"/>
        <end position="219"/>
    </location>
</feature>
<dbReference type="SUPFAM" id="SSF49854">
    <property type="entry name" value="Spermadhesin, CUB domain"/>
    <property type="match status" value="4"/>
</dbReference>
<dbReference type="VEuPathDB" id="VectorBase:BGLB024679"/>
<evidence type="ECO:0000313" key="6">
    <source>
        <dbReference type="Proteomes" id="UP000076420"/>
    </source>
</evidence>
<dbReference type="STRING" id="6526.A0A2C9KXH2"/>
<reference evidence="5" key="1">
    <citation type="submission" date="2020-05" db="UniProtKB">
        <authorList>
            <consortium name="EnsemblMetazoa"/>
        </authorList>
    </citation>
    <scope>IDENTIFICATION</scope>
    <source>
        <strain evidence="5">BB02</strain>
    </source>
</reference>
<name>A0A2C9KXH2_BIOGL</name>
<organism evidence="5 6">
    <name type="scientific">Biomphalaria glabrata</name>
    <name type="common">Bloodfluke planorb</name>
    <name type="synonym">Freshwater snail</name>
    <dbReference type="NCBI Taxonomy" id="6526"/>
    <lineage>
        <taxon>Eukaryota</taxon>
        <taxon>Metazoa</taxon>
        <taxon>Spiralia</taxon>
        <taxon>Lophotrochozoa</taxon>
        <taxon>Mollusca</taxon>
        <taxon>Gastropoda</taxon>
        <taxon>Heterobranchia</taxon>
        <taxon>Euthyneura</taxon>
        <taxon>Panpulmonata</taxon>
        <taxon>Hygrophila</taxon>
        <taxon>Lymnaeoidea</taxon>
        <taxon>Planorbidae</taxon>
        <taxon>Biomphalaria</taxon>
    </lineage>
</organism>
<evidence type="ECO:0000256" key="1">
    <source>
        <dbReference type="ARBA" id="ARBA00022737"/>
    </source>
</evidence>
<dbReference type="PANTHER" id="PTHR24251:SF30">
    <property type="entry name" value="MEMBRANE FRIZZLED-RELATED PROTEIN"/>
    <property type="match status" value="1"/>
</dbReference>
<sequence length="406" mass="44504">MILPNASSGCGGNLTGLSYGVFTSPEFPNRYLQNQTCSWYISPHRTSYFKFDEVSAGLDCDTSYVAVYQGTLDTDPLISTYCNVANVSPRQFSSSIMVQYISTGNGTAPVFKFTFAPTMNELLIWNVFLQNFCHQLKVKEGLNDFLGGKYCGALTPISLKSTKNTVKIILETSALSSAATFTLTFAEQNRICGGFVNASSPSQVISPGYPNTYGQPVLCSWLINVPRNNEIQINMTNRLCSGGATLYVTDEPLVAAGQNVDLCDPSLHDPFYSLSESVKVLYNGTSTSKFSLDVSTAGCQRSYSQPSGRIFSSGFPFSYQNNHNCTYTIQTANNTSVALYFREFNLEAHPNCVYDLLTVKNSSSQVVATLCGRTLPNPVFLRDNRATLQFLTDISVGGMGFDQFFK</sequence>
<comment type="caution">
    <text evidence="3">Lacks conserved residue(s) required for the propagation of feature annotation.</text>
</comment>
<dbReference type="Pfam" id="PF00431">
    <property type="entry name" value="CUB"/>
    <property type="match status" value="3"/>
</dbReference>
<dbReference type="InterPro" id="IPR000859">
    <property type="entry name" value="CUB_dom"/>
</dbReference>
<dbReference type="SMART" id="SM00042">
    <property type="entry name" value="CUB"/>
    <property type="match status" value="3"/>
</dbReference>
<protein>
    <recommendedName>
        <fullName evidence="4">CUB domain-containing protein</fullName>
    </recommendedName>
</protein>
<keyword evidence="2 3" id="KW-1015">Disulfide bond</keyword>
<feature type="domain" description="CUB" evidence="4">
    <location>
        <begin position="192"/>
        <end position="236"/>
    </location>
</feature>
<feature type="domain" description="CUB" evidence="4">
    <location>
        <begin position="10"/>
        <end position="118"/>
    </location>
</feature>
<keyword evidence="1" id="KW-0677">Repeat</keyword>